<evidence type="ECO:0000256" key="1">
    <source>
        <dbReference type="SAM" id="Coils"/>
    </source>
</evidence>
<sequence length="991" mass="109082">MNWPKYKHKLNLQLFGGIGFTAGDGPVNDALSDDPKMKQILDATSAIELLAVKKQLANDTLTEVDRRIYYEAIEAKCRTEFGYYDVEHAAKQEAKEVRPPVGFTATNATITVTTDSIDPRFAVVIDAAGESQDICLSQAVIIADAGGQPSGWYKQPVSRVDAINGNNRIYPRSVYQPALDAIKQAGFPYAGEHPHPPTMKGLDGRVLFDSKVPNQAVKFRNADIDAAGVVWAEYKPLDTDMGKQVKAMLDAGLPIGFSNRMTGNMVPATVDGRNVSVSKSLNLYTWDVVLNPAEPDAFTKPLPLTDSAVTEILDSIQKGDDPKMNFLTMTIEQLKAWKAGNAGHAEMAMCDSAIAAKENEQALKDELETMRRKEEERQRAEEAAENKRKAQAALADAVNSLPYDANVKAAILKKGEAITDSATVEHFIEGEKAIVDAYAVGTKLGQLGVNTNKGGQATVLDTSIEVTGNPQPWKPIVDNLQAAFDDRNRSLDTNFRVDPKLREANKGIVDRLMAKMERENNEEYSKFMKSLTDSAQSIQDGVITDSAMSSTGDFAQAPAISLAFMYQVWQDLKFLQLVMAESFSGTTFKIPVEFQSYDLYTQDDFVVGEFEGIPTEGVETRLLEFGAEWLKRGTLVSKESQIEMQKGPFNYDVVARNLANLAMRYSRVMDQRLSLEMLHVSDEYEAKAVTAEAVAATEMTAGASAGLPSGNNVAWVVSLLCGYTTGAIGKTVPPIVRPRKNVWLDPFGRRQSAVINDFVVKKGATTLTRGTWDPISGKVNNGDYAVDWEESKVYFTAASGVDNNTNKPTIQNYSYATNVNFFDLTVPLALTDKPAQYYNRLLERFDLQKAYMGSAPRYVTPDFAIGSLNAMVNIKNAELFYKWASPEGTSFLKGDMWFATRAGLQLGEINAPWAARDKRILIGKTNATRYGVGSPLQIEGPEPYFDPGTQKITSAKQYYATQQSVIATPLVIDGTGKQYNPPYRTIKYYNS</sequence>
<evidence type="ECO:0000313" key="2">
    <source>
        <dbReference type="EMBL" id="OXM84600.1"/>
    </source>
</evidence>
<keyword evidence="1" id="KW-0175">Coiled coil</keyword>
<feature type="coiled-coil region" evidence="1">
    <location>
        <begin position="353"/>
        <end position="400"/>
    </location>
</feature>
<dbReference type="AlphaFoldDB" id="A0A229UMG8"/>
<dbReference type="Proteomes" id="UP000215509">
    <property type="component" value="Unassembled WGS sequence"/>
</dbReference>
<keyword evidence="3" id="KW-1185">Reference proteome</keyword>
<reference evidence="2 3" key="1">
    <citation type="submission" date="2017-07" db="EMBL/GenBank/DDBJ databases">
        <title>Genome sequencing and assembly of Paenibacillus rigui.</title>
        <authorList>
            <person name="Mayilraj S."/>
        </authorList>
    </citation>
    <scope>NUCLEOTIDE SEQUENCE [LARGE SCALE GENOMIC DNA]</scope>
    <source>
        <strain evidence="2 3">JCM 16352</strain>
    </source>
</reference>
<dbReference type="EMBL" id="NMQW01000027">
    <property type="protein sequence ID" value="OXM84600.1"/>
    <property type="molecule type" value="Genomic_DNA"/>
</dbReference>
<accession>A0A229UMG8</accession>
<protein>
    <submittedName>
        <fullName evidence="2">Uncharacterized protein</fullName>
    </submittedName>
</protein>
<evidence type="ECO:0000313" key="3">
    <source>
        <dbReference type="Proteomes" id="UP000215509"/>
    </source>
</evidence>
<gene>
    <name evidence="2" type="ORF">CF651_19020</name>
</gene>
<dbReference type="OrthoDB" id="2675233at2"/>
<name>A0A229UMG8_9BACL</name>
<dbReference type="RefSeq" id="WP_094016456.1">
    <property type="nucleotide sequence ID" value="NZ_NMQW01000027.1"/>
</dbReference>
<proteinExistence type="predicted"/>
<comment type="caution">
    <text evidence="2">The sequence shown here is derived from an EMBL/GenBank/DDBJ whole genome shotgun (WGS) entry which is preliminary data.</text>
</comment>
<organism evidence="2 3">
    <name type="scientific">Paenibacillus rigui</name>
    <dbReference type="NCBI Taxonomy" id="554312"/>
    <lineage>
        <taxon>Bacteria</taxon>
        <taxon>Bacillati</taxon>
        <taxon>Bacillota</taxon>
        <taxon>Bacilli</taxon>
        <taxon>Bacillales</taxon>
        <taxon>Paenibacillaceae</taxon>
        <taxon>Paenibacillus</taxon>
    </lineage>
</organism>